<dbReference type="EMBL" id="JARBJD010000011">
    <property type="protein sequence ID" value="KAK2962381.1"/>
    <property type="molecule type" value="Genomic_DNA"/>
</dbReference>
<comment type="caution">
    <text evidence="1">The sequence shown here is derived from an EMBL/GenBank/DDBJ whole genome shotgun (WGS) entry which is preliminary data.</text>
</comment>
<organism evidence="1 2">
    <name type="scientific">Blattamonas nauphoetae</name>
    <dbReference type="NCBI Taxonomy" id="2049346"/>
    <lineage>
        <taxon>Eukaryota</taxon>
        <taxon>Metamonada</taxon>
        <taxon>Preaxostyla</taxon>
        <taxon>Oxymonadida</taxon>
        <taxon>Blattamonas</taxon>
    </lineage>
</organism>
<protein>
    <submittedName>
        <fullName evidence="1">Uncharacterized protein</fullName>
    </submittedName>
</protein>
<sequence length="230" mass="26860">MGTFFSRNKRQESPSSIESDFRTLAEIGHKHNRRPGKRDSSLHSQLQLCLHHLPAIFSQYRSSIDRTTPISYLNTIFSSCHLTLSSQAIPLKILVTNFSPYFLTMITTCWKDDVVELRQNTWRFFKHLIESDSVLVQILVEAGLAHYFTLRMMYETDDLSYRQLMMGIHSTLLFLRWNGSPEYAIWNDTLMQEGLSDVLTAVRTFSDRLVRRYTCWTMIDILAVNTNKLH</sequence>
<dbReference type="Proteomes" id="UP001281761">
    <property type="component" value="Unassembled WGS sequence"/>
</dbReference>
<keyword evidence="2" id="KW-1185">Reference proteome</keyword>
<evidence type="ECO:0000313" key="1">
    <source>
        <dbReference type="EMBL" id="KAK2962381.1"/>
    </source>
</evidence>
<reference evidence="1 2" key="1">
    <citation type="journal article" date="2022" name="bioRxiv">
        <title>Genomics of Preaxostyla Flagellates Illuminates Evolutionary Transitions and the Path Towards Mitochondrial Loss.</title>
        <authorList>
            <person name="Novak L.V.F."/>
            <person name="Treitli S.C."/>
            <person name="Pyrih J."/>
            <person name="Halakuc P."/>
            <person name="Pipaliya S.V."/>
            <person name="Vacek V."/>
            <person name="Brzon O."/>
            <person name="Soukal P."/>
            <person name="Eme L."/>
            <person name="Dacks J.B."/>
            <person name="Karnkowska A."/>
            <person name="Elias M."/>
            <person name="Hampl V."/>
        </authorList>
    </citation>
    <scope>NUCLEOTIDE SEQUENCE [LARGE SCALE GENOMIC DNA]</scope>
    <source>
        <strain evidence="1">NAU3</strain>
        <tissue evidence="1">Gut</tissue>
    </source>
</reference>
<name>A0ABQ9YF29_9EUKA</name>
<proteinExistence type="predicted"/>
<accession>A0ABQ9YF29</accession>
<gene>
    <name evidence="1" type="ORF">BLNAU_2624</name>
</gene>
<evidence type="ECO:0000313" key="2">
    <source>
        <dbReference type="Proteomes" id="UP001281761"/>
    </source>
</evidence>